<dbReference type="Pfam" id="PF13030">
    <property type="entry name" value="DUF3891"/>
    <property type="match status" value="1"/>
</dbReference>
<evidence type="ECO:0000313" key="1">
    <source>
        <dbReference type="EMBL" id="MBC2607921.1"/>
    </source>
</evidence>
<dbReference type="AlphaFoldDB" id="A0A7X1B9A0"/>
<name>A0A7X1B9A0_9BACT</name>
<protein>
    <submittedName>
        <fullName evidence="1">DUF3891 family protein</fullName>
    </submittedName>
</protein>
<reference evidence="1 2" key="1">
    <citation type="submission" date="2020-07" db="EMBL/GenBank/DDBJ databases">
        <authorList>
            <person name="Feng X."/>
        </authorList>
    </citation>
    <scope>NUCLEOTIDE SEQUENCE [LARGE SCALE GENOMIC DNA]</scope>
    <source>
        <strain evidence="1 2">JCM23202</strain>
    </source>
</reference>
<sequence>MFITPVGNRWFFTTQADHSVLVGQIASFWGNEEFAVPKPMRSMIIAAAEHDHVWVREDHQVLLKPEGVPFDFANLPYDRHTSLYAEGARQVASRDLYAGFMVSLHGMGIYNYRHGTDDTMIRPRNTPHDAEVIDAYMAGEAAYQKSLQEQLAPEFAPYLEEDTLWTNYHIFQVWDRLGILLSKYQQEDFIIDPAPLDYEGGSTKLAFTRIEENHFRVSPYPFSKPKVSFSFIARWVDQISFDDEEQYRCVLDQTTRIPVTYTFEA</sequence>
<gene>
    <name evidence="1" type="ORF">H5P27_17840</name>
</gene>
<dbReference type="EMBL" id="JACHVC010000013">
    <property type="protein sequence ID" value="MBC2607921.1"/>
    <property type="molecule type" value="Genomic_DNA"/>
</dbReference>
<comment type="caution">
    <text evidence="1">The sequence shown here is derived from an EMBL/GenBank/DDBJ whole genome shotgun (WGS) entry which is preliminary data.</text>
</comment>
<dbReference type="RefSeq" id="WP_185661784.1">
    <property type="nucleotide sequence ID" value="NZ_CAWPOO010000013.1"/>
</dbReference>
<dbReference type="Proteomes" id="UP000526501">
    <property type="component" value="Unassembled WGS sequence"/>
</dbReference>
<dbReference type="InterPro" id="IPR024992">
    <property type="entry name" value="DUF3891"/>
</dbReference>
<evidence type="ECO:0000313" key="2">
    <source>
        <dbReference type="Proteomes" id="UP000526501"/>
    </source>
</evidence>
<proteinExistence type="predicted"/>
<accession>A0A7X1B9A0</accession>
<keyword evidence="2" id="KW-1185">Reference proteome</keyword>
<organism evidence="1 2">
    <name type="scientific">Pelagicoccus albus</name>
    <dbReference type="NCBI Taxonomy" id="415222"/>
    <lineage>
        <taxon>Bacteria</taxon>
        <taxon>Pseudomonadati</taxon>
        <taxon>Verrucomicrobiota</taxon>
        <taxon>Opitutia</taxon>
        <taxon>Puniceicoccales</taxon>
        <taxon>Pelagicoccaceae</taxon>
        <taxon>Pelagicoccus</taxon>
    </lineage>
</organism>